<sequence>MLKLAIFLVIAALVTVTLPQVFAAEFEVYTNQQIYSTPHPLYIYGTGDPNTPLVLRLYTPDGSTAEFKQIIVNSDGTFNLKLLDWPKSSTEFPFGTYTVEAIPQIGPPKTIDIKFAASSELQQIPIERDLNTQVFAPEIAAINKPFRVFVQVTSDGLMVSSESIKVLSSSHIHSPNGKVQSLATSLEMLHEGLYFVEYTPRIEGTFIFHMVSFSQGTQSHASAATLVLGQDIAGLARQVVTLNEILNTASDELGTLQTDIHGFGSTLDDASETIRTSVTKIDTSVTSMSSAVANIEEASLQVNSLLFPIVGAIAVILALQITILARRR</sequence>
<gene>
    <name evidence="2" type="ORF">METZ01_LOCUS90393</name>
</gene>
<evidence type="ECO:0000313" key="2">
    <source>
        <dbReference type="EMBL" id="SVA37539.1"/>
    </source>
</evidence>
<feature type="transmembrane region" description="Helical" evidence="1">
    <location>
        <begin position="305"/>
        <end position="325"/>
    </location>
</feature>
<keyword evidence="1" id="KW-0812">Transmembrane</keyword>
<keyword evidence="1" id="KW-1133">Transmembrane helix</keyword>
<dbReference type="AlphaFoldDB" id="A0A381VB00"/>
<proteinExistence type="predicted"/>
<name>A0A381VB00_9ZZZZ</name>
<reference evidence="2" key="1">
    <citation type="submission" date="2018-05" db="EMBL/GenBank/DDBJ databases">
        <authorList>
            <person name="Lanie J.A."/>
            <person name="Ng W.-L."/>
            <person name="Kazmierczak K.M."/>
            <person name="Andrzejewski T.M."/>
            <person name="Davidsen T.M."/>
            <person name="Wayne K.J."/>
            <person name="Tettelin H."/>
            <person name="Glass J.I."/>
            <person name="Rusch D."/>
            <person name="Podicherti R."/>
            <person name="Tsui H.-C.T."/>
            <person name="Winkler M.E."/>
        </authorList>
    </citation>
    <scope>NUCLEOTIDE SEQUENCE</scope>
</reference>
<keyword evidence="1" id="KW-0472">Membrane</keyword>
<accession>A0A381VB00</accession>
<dbReference type="EMBL" id="UINC01008336">
    <property type="protein sequence ID" value="SVA37539.1"/>
    <property type="molecule type" value="Genomic_DNA"/>
</dbReference>
<organism evidence="2">
    <name type="scientific">marine metagenome</name>
    <dbReference type="NCBI Taxonomy" id="408172"/>
    <lineage>
        <taxon>unclassified sequences</taxon>
        <taxon>metagenomes</taxon>
        <taxon>ecological metagenomes</taxon>
    </lineage>
</organism>
<evidence type="ECO:0000256" key="1">
    <source>
        <dbReference type="SAM" id="Phobius"/>
    </source>
</evidence>
<protein>
    <submittedName>
        <fullName evidence="2">Uncharacterized protein</fullName>
    </submittedName>
</protein>